<proteinExistence type="predicted"/>
<feature type="region of interest" description="Disordered" evidence="1">
    <location>
        <begin position="259"/>
        <end position="318"/>
    </location>
</feature>
<feature type="region of interest" description="Disordered" evidence="1">
    <location>
        <begin position="151"/>
        <end position="205"/>
    </location>
</feature>
<sequence>MIFFCSDIKLFTTGQCRMKYFSAQSPAFLTQQTFSYVCQIEKTVLLSHNVHPDVRHLVVQMVSGELTAAQALKIVNELCRTLATERGKPEPGLMDVQHAFPLTPRGPKNDSYRFPQQDCPPANRPAHEVSLSTLCITTDADTRRDEQIEMEVEEEEDMYGPPKDPDSPKIFNEGAFQRRSSDVRSGTSSVSPHNVARQSSRNAANFDLQLNSRPSDAWQNSWTASNLMPDKSSNPLDLSVESQSMEEWNFTSTEHARMLGAGQKPSPKGPPEDEPDIGGTVGFATGTSGYVSNLTGHSADDQHSASLKNAGQSTSRAPEVILPCDTYNKHNDFTLKQF</sequence>
<evidence type="ECO:0000313" key="2">
    <source>
        <dbReference type="EnsemblMetazoa" id="XP_038044984.1"/>
    </source>
</evidence>
<dbReference type="Proteomes" id="UP000887568">
    <property type="component" value="Unplaced"/>
</dbReference>
<accession>A0A913YZ41</accession>
<organism evidence="2 3">
    <name type="scientific">Patiria miniata</name>
    <name type="common">Bat star</name>
    <name type="synonym">Asterina miniata</name>
    <dbReference type="NCBI Taxonomy" id="46514"/>
    <lineage>
        <taxon>Eukaryota</taxon>
        <taxon>Metazoa</taxon>
        <taxon>Echinodermata</taxon>
        <taxon>Eleutherozoa</taxon>
        <taxon>Asterozoa</taxon>
        <taxon>Asteroidea</taxon>
        <taxon>Valvatacea</taxon>
        <taxon>Valvatida</taxon>
        <taxon>Asterinidae</taxon>
        <taxon>Patiria</taxon>
    </lineage>
</organism>
<feature type="compositionally biased region" description="Polar residues" evidence="1">
    <location>
        <begin position="196"/>
        <end position="205"/>
    </location>
</feature>
<keyword evidence="3" id="KW-1185">Reference proteome</keyword>
<dbReference type="RefSeq" id="XP_038044984.1">
    <property type="nucleotide sequence ID" value="XM_038189056.1"/>
</dbReference>
<dbReference type="GeneID" id="119719580"/>
<name>A0A913YZ41_PATMI</name>
<feature type="compositionally biased region" description="Polar residues" evidence="1">
    <location>
        <begin position="304"/>
        <end position="316"/>
    </location>
</feature>
<evidence type="ECO:0000313" key="3">
    <source>
        <dbReference type="Proteomes" id="UP000887568"/>
    </source>
</evidence>
<dbReference type="AlphaFoldDB" id="A0A913YZ41"/>
<dbReference type="EnsemblMetazoa" id="XM_038189056.1">
    <property type="protein sequence ID" value="XP_038044984.1"/>
    <property type="gene ID" value="LOC119719580"/>
</dbReference>
<feature type="compositionally biased region" description="Polar residues" evidence="1">
    <location>
        <begin position="285"/>
        <end position="296"/>
    </location>
</feature>
<evidence type="ECO:0000256" key="1">
    <source>
        <dbReference type="SAM" id="MobiDB-lite"/>
    </source>
</evidence>
<reference evidence="2" key="1">
    <citation type="submission" date="2022-11" db="UniProtKB">
        <authorList>
            <consortium name="EnsemblMetazoa"/>
        </authorList>
    </citation>
    <scope>IDENTIFICATION</scope>
</reference>
<protein>
    <submittedName>
        <fullName evidence="2">Uncharacterized protein</fullName>
    </submittedName>
</protein>